<dbReference type="Gene3D" id="2.70.98.70">
    <property type="match status" value="1"/>
</dbReference>
<evidence type="ECO:0000313" key="4">
    <source>
        <dbReference type="Proteomes" id="UP000292781"/>
    </source>
</evidence>
<dbReference type="GO" id="GO:0016829">
    <property type="term" value="F:lyase activity"/>
    <property type="evidence" value="ECO:0007669"/>
    <property type="project" value="InterPro"/>
</dbReference>
<comment type="caution">
    <text evidence="3">The sequence shown here is derived from an EMBL/GenBank/DDBJ whole genome shotgun (WGS) entry which is preliminary data.</text>
</comment>
<dbReference type="RefSeq" id="WP_131306913.1">
    <property type="nucleotide sequence ID" value="NZ_SJFN01000005.1"/>
</dbReference>
<organism evidence="3 4">
    <name type="scientific">Siculibacillus lacustris</name>
    <dbReference type="NCBI Taxonomy" id="1549641"/>
    <lineage>
        <taxon>Bacteria</taxon>
        <taxon>Pseudomonadati</taxon>
        <taxon>Pseudomonadota</taxon>
        <taxon>Alphaproteobacteria</taxon>
        <taxon>Hyphomicrobiales</taxon>
        <taxon>Ancalomicrobiaceae</taxon>
        <taxon>Siculibacillus</taxon>
    </lineage>
</organism>
<dbReference type="InterPro" id="IPR008929">
    <property type="entry name" value="Chondroitin_lyas"/>
</dbReference>
<gene>
    <name evidence="3" type="ORF">EYW49_05220</name>
</gene>
<name>A0A4Q9VV26_9HYPH</name>
<proteinExistence type="predicted"/>
<dbReference type="OrthoDB" id="9787373at2"/>
<dbReference type="GO" id="GO:0030313">
    <property type="term" value="C:cell envelope"/>
    <property type="evidence" value="ECO:0007669"/>
    <property type="project" value="UniProtKB-SubCell"/>
</dbReference>
<reference evidence="3 4" key="1">
    <citation type="submission" date="2019-02" db="EMBL/GenBank/DDBJ databases">
        <title>Siculibacillus lacustris gen. nov., sp. nov., a new rosette-forming bacterium isolated from a freshwater crater lake (Lake St. Ana, Romania).</title>
        <authorList>
            <person name="Felfoldi T."/>
            <person name="Marton Z."/>
            <person name="Szabo A."/>
            <person name="Mentes A."/>
            <person name="Boka K."/>
            <person name="Marialigeti K."/>
            <person name="Mathe I."/>
            <person name="Koncz M."/>
            <person name="Schumann P."/>
            <person name="Toth E."/>
        </authorList>
    </citation>
    <scope>NUCLEOTIDE SEQUENCE [LARGE SCALE GENOMIC DNA]</scope>
    <source>
        <strain evidence="3 4">SA-279</strain>
    </source>
</reference>
<dbReference type="Pfam" id="PF07940">
    <property type="entry name" value="Hepar_II_III_C"/>
    <property type="match status" value="1"/>
</dbReference>
<dbReference type="InterPro" id="IPR012480">
    <property type="entry name" value="Hepar_II_III_C"/>
</dbReference>
<protein>
    <submittedName>
        <fullName evidence="3">Heparinase</fullName>
    </submittedName>
</protein>
<comment type="subcellular location">
    <subcellularLocation>
        <location evidence="1">Cell envelope</location>
    </subcellularLocation>
</comment>
<evidence type="ECO:0000259" key="2">
    <source>
        <dbReference type="Pfam" id="PF07940"/>
    </source>
</evidence>
<evidence type="ECO:0000256" key="1">
    <source>
        <dbReference type="ARBA" id="ARBA00004196"/>
    </source>
</evidence>
<dbReference type="AlphaFoldDB" id="A0A4Q9VV26"/>
<dbReference type="EMBL" id="SJFN01000005">
    <property type="protein sequence ID" value="TBW40068.1"/>
    <property type="molecule type" value="Genomic_DNA"/>
</dbReference>
<keyword evidence="4" id="KW-1185">Reference proteome</keyword>
<sequence length="567" mass="61973">MANKRPATTRAEWKLVGRRIARRLVVPVVRGVRATRALFEPAADRLAIAPQDLRTADATVAADIYAGVFVFSGRIVDCRGRSPFESVAPNREWARVLHGFGWLRHLRAADTALARSNARILVDDWLRIAEHAPIAWEPEVVARRTMAWLAQSPMILADADQGFYHRFLTGLTRQFRWLRIRMGEEPAGLPRLRVVIAVLTAALAVDGFRRWVRPSLRRLDEELKRQILPDGGHVGRNPLAVLEILIDLLPIRQALAARGFPVSAVMMGAIDRMMPMVRFFRHTDGTVALFNGASSTPTDLVATVLAYDDGQGRPHGNAPHAGYQRLEAGRVVVIVDCGPPPPPELARSAHAGTLAFELSSGPDRFVVNCGAPLRPTGDWARVARSTAAHSTLIVEDHASSLIREIRGAAALGTVLVRGPTRVGVARDETADRVSVVADHDGYVRDFGVIHERILTLATDGSRLDGRDAVHPVAARDGAVAFVLRFHLHPAVKVARLAGGAVVLVGHGGEAWEFHCDEVEPTVEDSVHLADPHGIRRTSQIVVTVAADGPRELSWRFLHTARAPTGRR</sequence>
<accession>A0A4Q9VV26</accession>
<evidence type="ECO:0000313" key="3">
    <source>
        <dbReference type="EMBL" id="TBW40068.1"/>
    </source>
</evidence>
<dbReference type="Proteomes" id="UP000292781">
    <property type="component" value="Unassembled WGS sequence"/>
</dbReference>
<dbReference type="Gene3D" id="1.50.10.100">
    <property type="entry name" value="Chondroitin AC/alginate lyase"/>
    <property type="match status" value="1"/>
</dbReference>
<feature type="domain" description="Heparinase II/III-like C-terminal" evidence="2">
    <location>
        <begin position="311"/>
        <end position="554"/>
    </location>
</feature>